<reference evidence="3" key="1">
    <citation type="submission" date="2016-04" db="EMBL/GenBank/DDBJ databases">
        <authorList>
            <person name="Tagini F."/>
        </authorList>
    </citation>
    <scope>NUCLEOTIDE SEQUENCE [LARGE SCALE GENOMIC DNA]</scope>
    <source>
        <strain evidence="3">CHUV0807</strain>
    </source>
</reference>
<sequence length="159" mass="18643">MQKKHLIFNFLIILAALITCAIAGEFYLSTLLLMLPVYYLAYAIYLALNYRKPPYRNTYNKKLFLLPFISFLIYLVAFAASFTLYRQIERTVATEIEKIPVCAVDEDCSEAVVLTYRQILEKRFFLTRDNRCVRLRSPGYALVKTELEYCLPDNRKENP</sequence>
<evidence type="ECO:0000313" key="2">
    <source>
        <dbReference type="EMBL" id="SAM68288.1"/>
    </source>
</evidence>
<dbReference type="EMBL" id="FKLO01000065">
    <property type="protein sequence ID" value="SAM68288.1"/>
    <property type="molecule type" value="Genomic_DNA"/>
</dbReference>
<keyword evidence="1" id="KW-0812">Transmembrane</keyword>
<gene>
    <name evidence="2" type="ORF">CHUV0807_1903</name>
</gene>
<evidence type="ECO:0000313" key="3">
    <source>
        <dbReference type="Proteomes" id="UP000190837"/>
    </source>
</evidence>
<feature type="transmembrane region" description="Helical" evidence="1">
    <location>
        <begin position="63"/>
        <end position="85"/>
    </location>
</feature>
<dbReference type="GeneID" id="84790462"/>
<evidence type="ECO:0000256" key="1">
    <source>
        <dbReference type="SAM" id="Phobius"/>
    </source>
</evidence>
<proteinExistence type="predicted"/>
<keyword evidence="1" id="KW-1133">Transmembrane helix</keyword>
<dbReference type="Proteomes" id="UP000190837">
    <property type="component" value="Unassembled WGS sequence"/>
</dbReference>
<dbReference type="RefSeq" id="WP_004141415.1">
    <property type="nucleotide sequence ID" value="NZ_CAUURN010000059.1"/>
</dbReference>
<accession>A0A1C3H5P3</accession>
<organism evidence="2 3">
    <name type="scientific">Cardiobacterium hominis</name>
    <dbReference type="NCBI Taxonomy" id="2718"/>
    <lineage>
        <taxon>Bacteria</taxon>
        <taxon>Pseudomonadati</taxon>
        <taxon>Pseudomonadota</taxon>
        <taxon>Gammaproteobacteria</taxon>
        <taxon>Cardiobacteriales</taxon>
        <taxon>Cardiobacteriaceae</taxon>
        <taxon>Cardiobacterium</taxon>
    </lineage>
</organism>
<feature type="transmembrane region" description="Helical" evidence="1">
    <location>
        <begin position="33"/>
        <end position="51"/>
    </location>
</feature>
<protein>
    <submittedName>
        <fullName evidence="2">Uncharacterized protein</fullName>
    </submittedName>
</protein>
<dbReference type="AlphaFoldDB" id="A0A1C3H5P3"/>
<name>A0A1C3H5P3_9GAMM</name>
<keyword evidence="1" id="KW-0472">Membrane</keyword>